<dbReference type="EMBL" id="MU267976">
    <property type="protein sequence ID" value="KAH7906785.1"/>
    <property type="molecule type" value="Genomic_DNA"/>
</dbReference>
<evidence type="ECO:0000313" key="1">
    <source>
        <dbReference type="EMBL" id="KAH7906785.1"/>
    </source>
</evidence>
<name>A0ACB8A0G4_9AGAM</name>
<keyword evidence="2" id="KW-1185">Reference proteome</keyword>
<sequence length="583" mass="63212">MPSATRSGPLRLPQAASAPARRGRRRAEAQITPLVQSQTVVDNTVGPGSPLTPTPSDSEAVSHLPGINLLGLHDRSPPSSLQALARRNSFADAATVVSSSTTEFGPIWSPSARMQQPPQDLSHYESILHQHNSDATIEHNQTHIEFGPTQATSAHHSQSLLPLLYMEQNPIPSNMQNIGCSDSSSQSLFPTASGPLPLDDTFARQFSTWVFSPDLTSNHGLGVNVVDNPGAAGERVPVASIGGSIQPTASCPDDDTSAPTLLPLLEAQNPEHPFHAGIPISDMNEPSPFVVNNHNLSASNDNIRIDLPLTSTQPGSVALHPVQPRLTNLAGMNEALAVYREAQLRRAIHGSNTSVDTPSMPLGGIPSQGRQHTHLDVLPLAPSPSSIPSELSDPTLRRRLAIAHYLDATYIVEGHRLHLIHNTSRFKAAYQHAQAVVIIEGIVARLLMEQSPHHGLEITVSDVAIWAGLNARSYRNDRTHIARARGLCTYLAQLVRGPGYEQSVPLMQRQKEALDLGRLAMLFAPEPLPASGQPLRDVEQRVVARMTMRELQNICEPYLALITPFTPPSDEMIEPYYSPDEQQ</sequence>
<protein>
    <submittedName>
        <fullName evidence="1">Uncharacterized protein</fullName>
    </submittedName>
</protein>
<proteinExistence type="predicted"/>
<evidence type="ECO:0000313" key="2">
    <source>
        <dbReference type="Proteomes" id="UP000790377"/>
    </source>
</evidence>
<comment type="caution">
    <text evidence="1">The sequence shown here is derived from an EMBL/GenBank/DDBJ whole genome shotgun (WGS) entry which is preliminary data.</text>
</comment>
<dbReference type="Proteomes" id="UP000790377">
    <property type="component" value="Unassembled WGS sequence"/>
</dbReference>
<gene>
    <name evidence="1" type="ORF">BJ138DRAFT_1117269</name>
</gene>
<accession>A0ACB8A0G4</accession>
<organism evidence="1 2">
    <name type="scientific">Hygrophoropsis aurantiaca</name>
    <dbReference type="NCBI Taxonomy" id="72124"/>
    <lineage>
        <taxon>Eukaryota</taxon>
        <taxon>Fungi</taxon>
        <taxon>Dikarya</taxon>
        <taxon>Basidiomycota</taxon>
        <taxon>Agaricomycotina</taxon>
        <taxon>Agaricomycetes</taxon>
        <taxon>Agaricomycetidae</taxon>
        <taxon>Boletales</taxon>
        <taxon>Coniophorineae</taxon>
        <taxon>Hygrophoropsidaceae</taxon>
        <taxon>Hygrophoropsis</taxon>
    </lineage>
</organism>
<reference evidence="1" key="1">
    <citation type="journal article" date="2021" name="New Phytol.">
        <title>Evolutionary innovations through gain and loss of genes in the ectomycorrhizal Boletales.</title>
        <authorList>
            <person name="Wu G."/>
            <person name="Miyauchi S."/>
            <person name="Morin E."/>
            <person name="Kuo A."/>
            <person name="Drula E."/>
            <person name="Varga T."/>
            <person name="Kohler A."/>
            <person name="Feng B."/>
            <person name="Cao Y."/>
            <person name="Lipzen A."/>
            <person name="Daum C."/>
            <person name="Hundley H."/>
            <person name="Pangilinan J."/>
            <person name="Johnson J."/>
            <person name="Barry K."/>
            <person name="LaButti K."/>
            <person name="Ng V."/>
            <person name="Ahrendt S."/>
            <person name="Min B."/>
            <person name="Choi I.G."/>
            <person name="Park H."/>
            <person name="Plett J.M."/>
            <person name="Magnuson J."/>
            <person name="Spatafora J.W."/>
            <person name="Nagy L.G."/>
            <person name="Henrissat B."/>
            <person name="Grigoriev I.V."/>
            <person name="Yang Z.L."/>
            <person name="Xu J."/>
            <person name="Martin F.M."/>
        </authorList>
    </citation>
    <scope>NUCLEOTIDE SEQUENCE</scope>
    <source>
        <strain evidence="1">ATCC 28755</strain>
    </source>
</reference>